<feature type="transmembrane region" description="Helical" evidence="6">
    <location>
        <begin position="377"/>
        <end position="399"/>
    </location>
</feature>
<evidence type="ECO:0000259" key="7">
    <source>
        <dbReference type="PROSITE" id="PS50850"/>
    </source>
</evidence>
<evidence type="ECO:0000313" key="8">
    <source>
        <dbReference type="EMBL" id="MFD1442081.1"/>
    </source>
</evidence>
<name>A0ABW4D053_9LACO</name>
<sequence length="495" mass="53849">MIVYHFRWNNRWFSHSRKGGFSMQSVSLKTKLGIFAAGLLSFIGILVETSMNVTFPTLMRTMHISLATVQWLTTAYLLLVTIVMSSTAYALKRFSSRRLFFFAAVMSLAGTVAAMLAPNFLLLLMGRMLQAVATGIATPLMFQLVFTRIPFKQIGKWTGFASIIVSLAPALGPTYGGIITSLWSWRAIFVGVFPLLIIATLLGAYSLHAPALGTDGAHFDWGGLTLLAFTFTSLVIAFSTVGEYGWASKTFGVGLLISAALMVSMTAYARHGSRHLFDYRILKNGVLRQRLLQYFGLQLINIGLSFVLPLFAQNVLHATPMGAGLMLLPGALIGAAVAPLAGKVYDRHGANRLLILSATLASIAMLLFAGLTHHFNIVMIAALYIVFRIGFNSGFGTAVSDASLQVATRQKSDQNAMFSMMQQFAGSFGTSLMSAVIAAKALHMHTVSATITGSQTDFWLLFGFAIVILITGLLVAKRNKTRRHSGQRKMNRSDD</sequence>
<evidence type="ECO:0000256" key="2">
    <source>
        <dbReference type="ARBA" id="ARBA00022448"/>
    </source>
</evidence>
<keyword evidence="5 6" id="KW-0472">Membrane</keyword>
<comment type="subcellular location">
    <subcellularLocation>
        <location evidence="1">Cell membrane</location>
        <topology evidence="1">Multi-pass membrane protein</topology>
    </subcellularLocation>
</comment>
<evidence type="ECO:0000256" key="3">
    <source>
        <dbReference type="ARBA" id="ARBA00022692"/>
    </source>
</evidence>
<keyword evidence="4 6" id="KW-1133">Transmembrane helix</keyword>
<reference evidence="9" key="1">
    <citation type="journal article" date="2019" name="Int. J. Syst. Evol. Microbiol.">
        <title>The Global Catalogue of Microorganisms (GCM) 10K type strain sequencing project: providing services to taxonomists for standard genome sequencing and annotation.</title>
        <authorList>
            <consortium name="The Broad Institute Genomics Platform"/>
            <consortium name="The Broad Institute Genome Sequencing Center for Infectious Disease"/>
            <person name="Wu L."/>
            <person name="Ma J."/>
        </authorList>
    </citation>
    <scope>NUCLEOTIDE SEQUENCE [LARGE SCALE GENOMIC DNA]</scope>
    <source>
        <strain evidence="9">CCM 8912</strain>
    </source>
</reference>
<dbReference type="InterPro" id="IPR020846">
    <property type="entry name" value="MFS_dom"/>
</dbReference>
<dbReference type="Pfam" id="PF07690">
    <property type="entry name" value="MFS_1"/>
    <property type="match status" value="1"/>
</dbReference>
<evidence type="ECO:0000256" key="1">
    <source>
        <dbReference type="ARBA" id="ARBA00004651"/>
    </source>
</evidence>
<feature type="transmembrane region" description="Helical" evidence="6">
    <location>
        <begin position="99"/>
        <end position="122"/>
    </location>
</feature>
<evidence type="ECO:0000256" key="4">
    <source>
        <dbReference type="ARBA" id="ARBA00022989"/>
    </source>
</evidence>
<feature type="transmembrane region" description="Helical" evidence="6">
    <location>
        <begin position="219"/>
        <end position="239"/>
    </location>
</feature>
<feature type="domain" description="Major facilitator superfamily (MFS) profile" evidence="7">
    <location>
        <begin position="33"/>
        <end position="480"/>
    </location>
</feature>
<dbReference type="Gene3D" id="1.20.1720.10">
    <property type="entry name" value="Multidrug resistance protein D"/>
    <property type="match status" value="1"/>
</dbReference>
<dbReference type="PROSITE" id="PS50850">
    <property type="entry name" value="MFS"/>
    <property type="match status" value="1"/>
</dbReference>
<dbReference type="InterPro" id="IPR036259">
    <property type="entry name" value="MFS_trans_sf"/>
</dbReference>
<dbReference type="Gene3D" id="1.20.1250.20">
    <property type="entry name" value="MFS general substrate transporter like domains"/>
    <property type="match status" value="1"/>
</dbReference>
<evidence type="ECO:0000313" key="9">
    <source>
        <dbReference type="Proteomes" id="UP001597212"/>
    </source>
</evidence>
<keyword evidence="9" id="KW-1185">Reference proteome</keyword>
<protein>
    <submittedName>
        <fullName evidence="8">MFS transporter</fullName>
    </submittedName>
</protein>
<feature type="transmembrane region" description="Helical" evidence="6">
    <location>
        <begin position="32"/>
        <end position="51"/>
    </location>
</feature>
<organism evidence="8 9">
    <name type="scientific">Lacticaseibacillus hegangensis</name>
    <dbReference type="NCBI Taxonomy" id="2486010"/>
    <lineage>
        <taxon>Bacteria</taxon>
        <taxon>Bacillati</taxon>
        <taxon>Bacillota</taxon>
        <taxon>Bacilli</taxon>
        <taxon>Lactobacillales</taxon>
        <taxon>Lactobacillaceae</taxon>
        <taxon>Lacticaseibacillus</taxon>
    </lineage>
</organism>
<dbReference type="PANTHER" id="PTHR42718:SF9">
    <property type="entry name" value="MAJOR FACILITATOR SUPERFAMILY MULTIDRUG TRANSPORTER MFSC"/>
    <property type="match status" value="1"/>
</dbReference>
<dbReference type="EMBL" id="JBHTOK010000078">
    <property type="protein sequence ID" value="MFD1442081.1"/>
    <property type="molecule type" value="Genomic_DNA"/>
</dbReference>
<feature type="transmembrane region" description="Helical" evidence="6">
    <location>
        <begin position="128"/>
        <end position="146"/>
    </location>
</feature>
<feature type="transmembrane region" description="Helical" evidence="6">
    <location>
        <begin position="353"/>
        <end position="371"/>
    </location>
</feature>
<feature type="transmembrane region" description="Helical" evidence="6">
    <location>
        <begin position="71"/>
        <end position="92"/>
    </location>
</feature>
<feature type="transmembrane region" description="Helical" evidence="6">
    <location>
        <begin position="185"/>
        <end position="207"/>
    </location>
</feature>
<dbReference type="RefSeq" id="WP_225419344.1">
    <property type="nucleotide sequence ID" value="NZ_JBHTOK010000078.1"/>
</dbReference>
<dbReference type="PANTHER" id="PTHR42718">
    <property type="entry name" value="MAJOR FACILITATOR SUPERFAMILY MULTIDRUG TRANSPORTER MFSC"/>
    <property type="match status" value="1"/>
</dbReference>
<feature type="transmembrane region" description="Helical" evidence="6">
    <location>
        <begin position="420"/>
        <end position="438"/>
    </location>
</feature>
<dbReference type="SUPFAM" id="SSF103473">
    <property type="entry name" value="MFS general substrate transporter"/>
    <property type="match status" value="1"/>
</dbReference>
<dbReference type="InterPro" id="IPR011701">
    <property type="entry name" value="MFS"/>
</dbReference>
<evidence type="ECO:0000256" key="5">
    <source>
        <dbReference type="ARBA" id="ARBA00023136"/>
    </source>
</evidence>
<comment type="caution">
    <text evidence="8">The sequence shown here is derived from an EMBL/GenBank/DDBJ whole genome shotgun (WGS) entry which is preliminary data.</text>
</comment>
<proteinExistence type="predicted"/>
<gene>
    <name evidence="8" type="ORF">ACFQ5K_11905</name>
</gene>
<keyword evidence="3 6" id="KW-0812">Transmembrane</keyword>
<feature type="transmembrane region" description="Helical" evidence="6">
    <location>
        <begin position="458"/>
        <end position="476"/>
    </location>
</feature>
<dbReference type="Proteomes" id="UP001597212">
    <property type="component" value="Unassembled WGS sequence"/>
</dbReference>
<evidence type="ECO:0000256" key="6">
    <source>
        <dbReference type="SAM" id="Phobius"/>
    </source>
</evidence>
<feature type="transmembrane region" description="Helical" evidence="6">
    <location>
        <begin position="291"/>
        <end position="312"/>
    </location>
</feature>
<dbReference type="PRINTS" id="PR01036">
    <property type="entry name" value="TCRTETB"/>
</dbReference>
<keyword evidence="2" id="KW-0813">Transport</keyword>
<feature type="transmembrane region" description="Helical" evidence="6">
    <location>
        <begin position="158"/>
        <end position="179"/>
    </location>
</feature>
<feature type="transmembrane region" description="Helical" evidence="6">
    <location>
        <begin position="318"/>
        <end position="341"/>
    </location>
</feature>
<accession>A0ABW4D053</accession>
<feature type="transmembrane region" description="Helical" evidence="6">
    <location>
        <begin position="251"/>
        <end position="270"/>
    </location>
</feature>